<evidence type="ECO:0000313" key="2">
    <source>
        <dbReference type="EMBL" id="GFS62240.1"/>
    </source>
</evidence>
<name>A0A8X6MJN0_9ARAC</name>
<gene>
    <name evidence="2" type="ORF">TNIN_352361</name>
</gene>
<evidence type="ECO:0000313" key="3">
    <source>
        <dbReference type="Proteomes" id="UP000886998"/>
    </source>
</evidence>
<proteinExistence type="predicted"/>
<reference evidence="2" key="1">
    <citation type="submission" date="2020-08" db="EMBL/GenBank/DDBJ databases">
        <title>Multicomponent nature underlies the extraordinary mechanical properties of spider dragline silk.</title>
        <authorList>
            <person name="Kono N."/>
            <person name="Nakamura H."/>
            <person name="Mori M."/>
            <person name="Yoshida Y."/>
            <person name="Ohtoshi R."/>
            <person name="Malay A.D."/>
            <person name="Moran D.A.P."/>
            <person name="Tomita M."/>
            <person name="Numata K."/>
            <person name="Arakawa K."/>
        </authorList>
    </citation>
    <scope>NUCLEOTIDE SEQUENCE</scope>
</reference>
<keyword evidence="1" id="KW-1133">Transmembrane helix</keyword>
<accession>A0A8X6MJN0</accession>
<organism evidence="2 3">
    <name type="scientific">Trichonephila inaurata madagascariensis</name>
    <dbReference type="NCBI Taxonomy" id="2747483"/>
    <lineage>
        <taxon>Eukaryota</taxon>
        <taxon>Metazoa</taxon>
        <taxon>Ecdysozoa</taxon>
        <taxon>Arthropoda</taxon>
        <taxon>Chelicerata</taxon>
        <taxon>Arachnida</taxon>
        <taxon>Araneae</taxon>
        <taxon>Araneomorphae</taxon>
        <taxon>Entelegynae</taxon>
        <taxon>Araneoidea</taxon>
        <taxon>Nephilidae</taxon>
        <taxon>Trichonephila</taxon>
        <taxon>Trichonephila inaurata</taxon>
    </lineage>
</organism>
<keyword evidence="1" id="KW-0472">Membrane</keyword>
<dbReference type="Proteomes" id="UP000886998">
    <property type="component" value="Unassembled WGS sequence"/>
</dbReference>
<evidence type="ECO:0000256" key="1">
    <source>
        <dbReference type="SAM" id="Phobius"/>
    </source>
</evidence>
<keyword evidence="1" id="KW-0812">Transmembrane</keyword>
<dbReference type="AlphaFoldDB" id="A0A8X6MJN0"/>
<comment type="caution">
    <text evidence="2">The sequence shown here is derived from an EMBL/GenBank/DDBJ whole genome shotgun (WGS) entry which is preliminary data.</text>
</comment>
<dbReference type="EMBL" id="BMAV01027785">
    <property type="protein sequence ID" value="GFS62240.1"/>
    <property type="molecule type" value="Genomic_DNA"/>
</dbReference>
<feature type="transmembrane region" description="Helical" evidence="1">
    <location>
        <begin position="20"/>
        <end position="43"/>
    </location>
</feature>
<sequence>MLQDQFSLQFFLGGEIQNHPHLFVFVWVFLLVGRWGVLSWGYFGGDMKESSLGWYRGGESKHSPLVVAFLVCPGNSFMRAGRECLFHHVHGPVLGGDSFLLFITNNSQPPDINFHRGELFARCGSSTIRCRR</sequence>
<keyword evidence="3" id="KW-1185">Reference proteome</keyword>
<protein>
    <submittedName>
        <fullName evidence="2">Uncharacterized protein</fullName>
    </submittedName>
</protein>